<name>A0A9X3DTK1_9GAMM</name>
<dbReference type="Proteomes" id="UP001146019">
    <property type="component" value="Unassembled WGS sequence"/>
</dbReference>
<organism evidence="3 4">
    <name type="scientific">Acinetobacter nematophilus</name>
    <dbReference type="NCBI Taxonomy" id="2994642"/>
    <lineage>
        <taxon>Bacteria</taxon>
        <taxon>Pseudomonadati</taxon>
        <taxon>Pseudomonadota</taxon>
        <taxon>Gammaproteobacteria</taxon>
        <taxon>Moraxellales</taxon>
        <taxon>Moraxellaceae</taxon>
        <taxon>Acinetobacter</taxon>
    </lineage>
</organism>
<evidence type="ECO:0000313" key="3">
    <source>
        <dbReference type="EMBL" id="MCX5468274.1"/>
    </source>
</evidence>
<reference evidence="3" key="1">
    <citation type="submission" date="2022-11" db="EMBL/GenBank/DDBJ databases">
        <title>Biodiversity and phylogenetic relationships of bacteria.</title>
        <authorList>
            <person name="Machado R.A.R."/>
            <person name="Bhat A."/>
            <person name="Loulou A."/>
            <person name="Kallel S."/>
        </authorList>
    </citation>
    <scope>NUCLEOTIDE SEQUENCE</scope>
    <source>
        <strain evidence="3">A-IN1</strain>
    </source>
</reference>
<comment type="caution">
    <text evidence="3">The sequence shown here is derived from an EMBL/GenBank/DDBJ whole genome shotgun (WGS) entry which is preliminary data.</text>
</comment>
<proteinExistence type="predicted"/>
<keyword evidence="2" id="KW-0472">Membrane</keyword>
<feature type="transmembrane region" description="Helical" evidence="2">
    <location>
        <begin position="21"/>
        <end position="41"/>
    </location>
</feature>
<keyword evidence="2" id="KW-1133">Transmembrane helix</keyword>
<feature type="transmembrane region" description="Helical" evidence="2">
    <location>
        <begin position="47"/>
        <end position="64"/>
    </location>
</feature>
<dbReference type="EMBL" id="JAPKMY010000005">
    <property type="protein sequence ID" value="MCX5468274.1"/>
    <property type="molecule type" value="Genomic_DNA"/>
</dbReference>
<protein>
    <submittedName>
        <fullName evidence="3">Uncharacterized protein</fullName>
    </submittedName>
</protein>
<keyword evidence="2" id="KW-0812">Transmembrane</keyword>
<feature type="compositionally biased region" description="Low complexity" evidence="1">
    <location>
        <begin position="243"/>
        <end position="283"/>
    </location>
</feature>
<feature type="region of interest" description="Disordered" evidence="1">
    <location>
        <begin position="243"/>
        <end position="290"/>
    </location>
</feature>
<accession>A0A9X3DTK1</accession>
<dbReference type="AlphaFoldDB" id="A0A9X3DTK1"/>
<evidence type="ECO:0000256" key="1">
    <source>
        <dbReference type="SAM" id="MobiDB-lite"/>
    </source>
</evidence>
<gene>
    <name evidence="3" type="ORF">OSH00_11010</name>
</gene>
<evidence type="ECO:0000256" key="2">
    <source>
        <dbReference type="SAM" id="Phobius"/>
    </source>
</evidence>
<sequence>MNPSPRITLDDFQQRTRDTLPISWIRFLVIMLILGAISVLFLYFFQIYFLVILVGMIGIFWSRARLRRLRKVRAWNNFKIPAEVWRVFGQRHPNISTSSYPYIEEGFKDYLAIHLLRKDAYAMPSHSVDALWHILIEEFDAFYQTMCMNFLGYELIHQPHDPLPTEKQRTAQKQQLLNTWQSTCHLHGLNPEKTQILPRLFQIDGHIRWEKGLIFSLPFMIGMYSQMMSSTSDASSTTTTSSCSSSTSSCSSSSCAGSSSSHDSGHSHGSGSDSSSSCSSCSSCGGGGGD</sequence>
<dbReference type="RefSeq" id="WP_266130464.1">
    <property type="nucleotide sequence ID" value="NZ_JAPKMY010000005.1"/>
</dbReference>
<evidence type="ECO:0000313" key="4">
    <source>
        <dbReference type="Proteomes" id="UP001146019"/>
    </source>
</evidence>
<keyword evidence="4" id="KW-1185">Reference proteome</keyword>